<name>A0A3B5AZF8_9TELE</name>
<dbReference type="AlphaFoldDB" id="A0A3B5AZF8"/>
<dbReference type="PANTHER" id="PTHR47613:SF1">
    <property type="entry name" value="SPERM ACROSOME MEMBRANE-ASSOCIATED PROTEIN 4"/>
    <property type="match status" value="1"/>
</dbReference>
<dbReference type="GO" id="GO:0035036">
    <property type="term" value="P:sperm-egg recognition"/>
    <property type="evidence" value="ECO:0007669"/>
    <property type="project" value="TreeGrafter"/>
</dbReference>
<dbReference type="GO" id="GO:0098552">
    <property type="term" value="C:side of membrane"/>
    <property type="evidence" value="ECO:0007669"/>
    <property type="project" value="UniProtKB-KW"/>
</dbReference>
<evidence type="ECO:0000256" key="9">
    <source>
        <dbReference type="SAM" id="Phobius"/>
    </source>
</evidence>
<accession>A0A3B5AZF8</accession>
<evidence type="ECO:0000256" key="7">
    <source>
        <dbReference type="ARBA" id="ARBA00023180"/>
    </source>
</evidence>
<organism evidence="10">
    <name type="scientific">Stegastes partitus</name>
    <name type="common">bicolor damselfish</name>
    <dbReference type="NCBI Taxonomy" id="144197"/>
    <lineage>
        <taxon>Eukaryota</taxon>
        <taxon>Metazoa</taxon>
        <taxon>Chordata</taxon>
        <taxon>Craniata</taxon>
        <taxon>Vertebrata</taxon>
        <taxon>Euteleostomi</taxon>
        <taxon>Actinopterygii</taxon>
        <taxon>Neopterygii</taxon>
        <taxon>Teleostei</taxon>
        <taxon>Neoteleostei</taxon>
        <taxon>Acanthomorphata</taxon>
        <taxon>Ovalentaria</taxon>
        <taxon>Pomacentridae</taxon>
        <taxon>Stegastes</taxon>
    </lineage>
</organism>
<sequence length="139" mass="15649">MDPDVENNTHSTIWSFICFLPLLICVLFTHERAFFLLCYYCPLQHKGKPCTNTTSQCLPDQRCSSSRGRYGSIHVLSAQGCLSRELCGSHEMVSYRGVEYNVSHTCCCKDKCNAEPKSDANLKKLNLCLVGLLDHLLVN</sequence>
<keyword evidence="6" id="KW-1015">Disulfide bond</keyword>
<keyword evidence="9" id="KW-0812">Transmembrane</keyword>
<dbReference type="InterPro" id="IPR045860">
    <property type="entry name" value="Snake_toxin-like_sf"/>
</dbReference>
<evidence type="ECO:0008006" key="11">
    <source>
        <dbReference type="Google" id="ProtNLM"/>
    </source>
</evidence>
<dbReference type="CDD" id="cd23597">
    <property type="entry name" value="TFP_LU_ECD_Bncr"/>
    <property type="match status" value="1"/>
</dbReference>
<keyword evidence="3" id="KW-0336">GPI-anchor</keyword>
<dbReference type="InterPro" id="IPR046354">
    <property type="entry name" value="SPACA4/Bouncer"/>
</dbReference>
<keyword evidence="4" id="KW-0732">Signal</keyword>
<evidence type="ECO:0000256" key="6">
    <source>
        <dbReference type="ARBA" id="ARBA00023157"/>
    </source>
</evidence>
<keyword evidence="2" id="KW-1003">Cell membrane</keyword>
<keyword evidence="9" id="KW-1133">Transmembrane helix</keyword>
<comment type="subcellular location">
    <subcellularLocation>
        <location evidence="1">Cell membrane</location>
        <topology evidence="1">Lipid-anchor</topology>
        <topology evidence="1">GPI-anchor</topology>
    </subcellularLocation>
</comment>
<dbReference type="GO" id="GO:0005886">
    <property type="term" value="C:plasma membrane"/>
    <property type="evidence" value="ECO:0007669"/>
    <property type="project" value="UniProtKB-SubCell"/>
</dbReference>
<proteinExistence type="predicted"/>
<dbReference type="PANTHER" id="PTHR47613">
    <property type="entry name" value="SPERM ACROSOME MEMBRANE-ASSOCIATED PROTEIN 4"/>
    <property type="match status" value="1"/>
</dbReference>
<evidence type="ECO:0000256" key="2">
    <source>
        <dbReference type="ARBA" id="ARBA00022475"/>
    </source>
</evidence>
<feature type="transmembrane region" description="Helical" evidence="9">
    <location>
        <begin position="12"/>
        <end position="29"/>
    </location>
</feature>
<dbReference type="Gene3D" id="2.10.60.10">
    <property type="entry name" value="CD59"/>
    <property type="match status" value="1"/>
</dbReference>
<evidence type="ECO:0000256" key="4">
    <source>
        <dbReference type="ARBA" id="ARBA00022729"/>
    </source>
</evidence>
<evidence type="ECO:0000256" key="1">
    <source>
        <dbReference type="ARBA" id="ARBA00004609"/>
    </source>
</evidence>
<keyword evidence="7" id="KW-0325">Glycoprotein</keyword>
<evidence type="ECO:0000256" key="8">
    <source>
        <dbReference type="ARBA" id="ARBA00023288"/>
    </source>
</evidence>
<keyword evidence="8" id="KW-0449">Lipoprotein</keyword>
<dbReference type="GeneTree" id="ENSGT00940000176894"/>
<keyword evidence="5 9" id="KW-0472">Membrane</keyword>
<dbReference type="SUPFAM" id="SSF57302">
    <property type="entry name" value="Snake toxin-like"/>
    <property type="match status" value="1"/>
</dbReference>
<evidence type="ECO:0000256" key="3">
    <source>
        <dbReference type="ARBA" id="ARBA00022622"/>
    </source>
</evidence>
<dbReference type="Ensembl" id="ENSSPAT00000019178.1">
    <property type="protein sequence ID" value="ENSSPAP00000018892.1"/>
    <property type="gene ID" value="ENSSPAG00000014248.1"/>
</dbReference>
<protein>
    <recommendedName>
        <fullName evidence="11">UPAR/Ly6 domain-containing protein</fullName>
    </recommendedName>
</protein>
<evidence type="ECO:0000313" key="10">
    <source>
        <dbReference type="Ensembl" id="ENSSPAP00000018892.1"/>
    </source>
</evidence>
<reference evidence="10" key="1">
    <citation type="submission" date="2023-09" db="UniProtKB">
        <authorList>
            <consortium name="Ensembl"/>
        </authorList>
    </citation>
    <scope>IDENTIFICATION</scope>
</reference>
<evidence type="ECO:0000256" key="5">
    <source>
        <dbReference type="ARBA" id="ARBA00023136"/>
    </source>
</evidence>